<sequence>MLELELAFSSFIIGLSGAMMPGPLLTYVINGSLQKGFIAGPLIITGHAILELILVILLLSGMSRLFASPLFAAVIGIVGGLVLILMAADMINSALKKKISFEKALNKKADGEEKLRGLIIPGALVSIANPYWTIWWATIGMTYLANASQHGNTAAASFFMGHISADFAWYALIAFFISKGRKFLNDNLYRKLIIIFSLLLIYFGASFLIDSIQYFS</sequence>
<dbReference type="GO" id="GO:0005886">
    <property type="term" value="C:plasma membrane"/>
    <property type="evidence" value="ECO:0007669"/>
    <property type="project" value="UniProtKB-SubCell"/>
</dbReference>
<proteinExistence type="predicted"/>
<reference evidence="7 8" key="1">
    <citation type="submission" date="2021-10" db="EMBL/GenBank/DDBJ databases">
        <authorList>
            <person name="Grouzdev D.S."/>
            <person name="Pantiukh K.S."/>
            <person name="Krutkina M.S."/>
        </authorList>
    </citation>
    <scope>NUCLEOTIDE SEQUENCE [LARGE SCALE GENOMIC DNA]</scope>
    <source>
        <strain evidence="7 8">Z-7514</strain>
    </source>
</reference>
<dbReference type="AlphaFoldDB" id="A0AAW4WZQ8"/>
<keyword evidence="5 6" id="KW-0472">Membrane</keyword>
<dbReference type="EMBL" id="JAJFAT010000009">
    <property type="protein sequence ID" value="MCC3145155.1"/>
    <property type="molecule type" value="Genomic_DNA"/>
</dbReference>
<evidence type="ECO:0000256" key="3">
    <source>
        <dbReference type="ARBA" id="ARBA00022692"/>
    </source>
</evidence>
<feature type="transmembrane region" description="Helical" evidence="6">
    <location>
        <begin position="188"/>
        <end position="209"/>
    </location>
</feature>
<accession>A0AAW4WZQ8</accession>
<evidence type="ECO:0000313" key="8">
    <source>
        <dbReference type="Proteomes" id="UP001199296"/>
    </source>
</evidence>
<comment type="subcellular location">
    <subcellularLocation>
        <location evidence="1">Cell membrane</location>
        <topology evidence="1">Multi-pass membrane protein</topology>
    </subcellularLocation>
</comment>
<keyword evidence="4 6" id="KW-1133">Transmembrane helix</keyword>
<gene>
    <name evidence="7" type="ORF">LJ207_07440</name>
</gene>
<dbReference type="PANTHER" id="PTHR38825:SF1">
    <property type="entry name" value="TRANSPORTER, LYSE FAMILY"/>
    <property type="match status" value="1"/>
</dbReference>
<dbReference type="Proteomes" id="UP001199296">
    <property type="component" value="Unassembled WGS sequence"/>
</dbReference>
<feature type="transmembrane region" description="Helical" evidence="6">
    <location>
        <begin position="154"/>
        <end position="176"/>
    </location>
</feature>
<dbReference type="RefSeq" id="WP_229345701.1">
    <property type="nucleotide sequence ID" value="NZ_JAJFAT010000009.1"/>
</dbReference>
<comment type="caution">
    <text evidence="7">The sequence shown here is derived from an EMBL/GenBank/DDBJ whole genome shotgun (WGS) entry which is preliminary data.</text>
</comment>
<feature type="transmembrane region" description="Helical" evidence="6">
    <location>
        <begin position="115"/>
        <end position="134"/>
    </location>
</feature>
<evidence type="ECO:0000313" key="7">
    <source>
        <dbReference type="EMBL" id="MCC3145155.1"/>
    </source>
</evidence>
<evidence type="ECO:0000256" key="1">
    <source>
        <dbReference type="ARBA" id="ARBA00004651"/>
    </source>
</evidence>
<evidence type="ECO:0000256" key="4">
    <source>
        <dbReference type="ARBA" id="ARBA00022989"/>
    </source>
</evidence>
<keyword evidence="3 6" id="KW-0812">Transmembrane</keyword>
<feature type="transmembrane region" description="Helical" evidence="6">
    <location>
        <begin position="6"/>
        <end position="29"/>
    </location>
</feature>
<dbReference type="GO" id="GO:0006865">
    <property type="term" value="P:amino acid transport"/>
    <property type="evidence" value="ECO:0007669"/>
    <property type="project" value="InterPro"/>
</dbReference>
<protein>
    <submittedName>
        <fullName evidence="7">LysE family translocator</fullName>
    </submittedName>
</protein>
<organism evidence="7 8">
    <name type="scientific">Halanaerobium polyolivorans</name>
    <dbReference type="NCBI Taxonomy" id="2886943"/>
    <lineage>
        <taxon>Bacteria</taxon>
        <taxon>Bacillati</taxon>
        <taxon>Bacillota</taxon>
        <taxon>Clostridia</taxon>
        <taxon>Halanaerobiales</taxon>
        <taxon>Halanaerobiaceae</taxon>
        <taxon>Halanaerobium</taxon>
    </lineage>
</organism>
<keyword evidence="2" id="KW-1003">Cell membrane</keyword>
<evidence type="ECO:0000256" key="5">
    <source>
        <dbReference type="ARBA" id="ARBA00023136"/>
    </source>
</evidence>
<evidence type="ECO:0000256" key="2">
    <source>
        <dbReference type="ARBA" id="ARBA00022475"/>
    </source>
</evidence>
<feature type="transmembrane region" description="Helical" evidence="6">
    <location>
        <begin position="36"/>
        <end position="59"/>
    </location>
</feature>
<name>A0AAW4WZQ8_9FIRM</name>
<dbReference type="PANTHER" id="PTHR38825">
    <property type="entry name" value="LYSINE EXPORTER PROTEIN (LYSE/YGGA)"/>
    <property type="match status" value="1"/>
</dbReference>
<dbReference type="InterPro" id="IPR001123">
    <property type="entry name" value="LeuE-type"/>
</dbReference>
<feature type="transmembrane region" description="Helical" evidence="6">
    <location>
        <begin position="71"/>
        <end position="95"/>
    </location>
</feature>
<evidence type="ECO:0000256" key="6">
    <source>
        <dbReference type="SAM" id="Phobius"/>
    </source>
</evidence>
<keyword evidence="8" id="KW-1185">Reference proteome</keyword>
<dbReference type="Pfam" id="PF01810">
    <property type="entry name" value="LysE"/>
    <property type="match status" value="1"/>
</dbReference>